<evidence type="ECO:0000256" key="1">
    <source>
        <dbReference type="ARBA" id="ARBA00004967"/>
    </source>
</evidence>
<feature type="binding site" evidence="9">
    <location>
        <begin position="13"/>
        <end position="21"/>
    </location>
    <ligand>
        <name>ATP</name>
        <dbReference type="ChEBI" id="CHEBI:30616"/>
    </ligand>
</feature>
<dbReference type="Pfam" id="PF20979">
    <property type="entry name" value="Arginosuc_syn_C"/>
    <property type="match status" value="1"/>
</dbReference>
<keyword evidence="4 9" id="KW-0055">Arginine biosynthesis</keyword>
<dbReference type="PANTHER" id="PTHR11587">
    <property type="entry name" value="ARGININOSUCCINATE SYNTHASE"/>
    <property type="match status" value="1"/>
</dbReference>
<dbReference type="PROSITE" id="PS00564">
    <property type="entry name" value="ARGININOSUCCIN_SYN_1"/>
    <property type="match status" value="1"/>
</dbReference>
<dbReference type="FunFam" id="3.40.50.620:FF:000019">
    <property type="entry name" value="Argininosuccinate synthase"/>
    <property type="match status" value="1"/>
</dbReference>
<evidence type="ECO:0000256" key="2">
    <source>
        <dbReference type="ARBA" id="ARBA00011881"/>
    </source>
</evidence>
<dbReference type="KEGG" id="mae:Maeo_0622"/>
<feature type="binding site" evidence="9">
    <location>
        <position position="91"/>
    </location>
    <ligand>
        <name>L-citrulline</name>
        <dbReference type="ChEBI" id="CHEBI:57743"/>
    </ligand>
</feature>
<feature type="binding site" evidence="9">
    <location>
        <position position="262"/>
    </location>
    <ligand>
        <name>L-citrulline</name>
        <dbReference type="ChEBI" id="CHEBI:57743"/>
    </ligand>
</feature>
<feature type="binding site" evidence="9">
    <location>
        <position position="128"/>
    </location>
    <ligand>
        <name>L-aspartate</name>
        <dbReference type="ChEBI" id="CHEBI:29991"/>
    </ligand>
</feature>
<dbReference type="GO" id="GO:0006526">
    <property type="term" value="P:L-arginine biosynthetic process"/>
    <property type="evidence" value="ECO:0007669"/>
    <property type="project" value="UniProtKB-UniRule"/>
</dbReference>
<dbReference type="NCBIfam" id="NF001770">
    <property type="entry name" value="PRK00509.1"/>
    <property type="match status" value="1"/>
</dbReference>
<feature type="binding site" evidence="9">
    <location>
        <position position="121"/>
    </location>
    <ligand>
        <name>ATP</name>
        <dbReference type="ChEBI" id="CHEBI:30616"/>
    </ligand>
</feature>
<dbReference type="UniPathway" id="UPA00068">
    <property type="reaction ID" value="UER00113"/>
</dbReference>
<dbReference type="eggNOG" id="arCOG00112">
    <property type="taxonomic scope" value="Archaea"/>
</dbReference>
<evidence type="ECO:0000256" key="6">
    <source>
        <dbReference type="ARBA" id="ARBA00022605"/>
    </source>
</evidence>
<name>A6UUN4_META3</name>
<evidence type="ECO:0000256" key="5">
    <source>
        <dbReference type="ARBA" id="ARBA00022598"/>
    </source>
</evidence>
<keyword evidence="9" id="KW-0963">Cytoplasm</keyword>
<dbReference type="InterPro" id="IPR023434">
    <property type="entry name" value="Arginosuc_synth_type_1_subfam"/>
</dbReference>
<dbReference type="InterPro" id="IPR001518">
    <property type="entry name" value="Arginosuc_synth"/>
</dbReference>
<accession>A6UUN4</accession>
<dbReference type="SUPFAM" id="SSF69864">
    <property type="entry name" value="Argininosuccinate synthetase, C-terminal domain"/>
    <property type="match status" value="1"/>
</dbReference>
<feature type="binding site" evidence="9">
    <location>
        <position position="187"/>
    </location>
    <ligand>
        <name>L-citrulline</name>
        <dbReference type="ChEBI" id="CHEBI:57743"/>
    </ligand>
</feature>
<dbReference type="InterPro" id="IPR048267">
    <property type="entry name" value="Arginosuc_syn_N"/>
</dbReference>
<dbReference type="STRING" id="419665.Maeo_0622"/>
<feature type="binding site" evidence="9">
    <location>
        <position position="178"/>
    </location>
    <ligand>
        <name>L-citrulline</name>
        <dbReference type="ChEBI" id="CHEBI:57743"/>
    </ligand>
</feature>
<dbReference type="RefSeq" id="WP_011973338.1">
    <property type="nucleotide sequence ID" value="NC_009635.1"/>
</dbReference>
<comment type="similarity">
    <text evidence="9">Belongs to the argininosuccinate synthase family. Type 1 subfamily.</text>
</comment>
<dbReference type="EMBL" id="CP000743">
    <property type="protein sequence ID" value="ABR56206.1"/>
    <property type="molecule type" value="Genomic_DNA"/>
</dbReference>
<evidence type="ECO:0000313" key="13">
    <source>
        <dbReference type="Proteomes" id="UP000001106"/>
    </source>
</evidence>
<dbReference type="GO" id="GO:0000053">
    <property type="term" value="P:argininosuccinate metabolic process"/>
    <property type="evidence" value="ECO:0007669"/>
    <property type="project" value="TreeGrafter"/>
</dbReference>
<feature type="domain" description="Arginosuccinate synthase C-terminal" evidence="11">
    <location>
        <begin position="177"/>
        <end position="393"/>
    </location>
</feature>
<evidence type="ECO:0000256" key="8">
    <source>
        <dbReference type="ARBA" id="ARBA00022840"/>
    </source>
</evidence>
<reference evidence="12" key="1">
    <citation type="submission" date="2007-06" db="EMBL/GenBank/DDBJ databases">
        <title>Complete sequence of Methanococcus aeolicus Nankai-3.</title>
        <authorList>
            <consortium name="US DOE Joint Genome Institute"/>
            <person name="Copeland A."/>
            <person name="Lucas S."/>
            <person name="Lapidus A."/>
            <person name="Barry K."/>
            <person name="Glavina del Rio T."/>
            <person name="Dalin E."/>
            <person name="Tice H."/>
            <person name="Pitluck S."/>
            <person name="Chain P."/>
            <person name="Malfatti S."/>
            <person name="Shin M."/>
            <person name="Vergez L."/>
            <person name="Schmutz J."/>
            <person name="Larimer F."/>
            <person name="Land M."/>
            <person name="Hauser L."/>
            <person name="Kyrpides N."/>
            <person name="Lykidis A."/>
            <person name="Sieprawska-Lupa M."/>
            <person name="Whitman W.B."/>
            <person name="Richardson P."/>
        </authorList>
    </citation>
    <scope>NUCLEOTIDE SEQUENCE [LARGE SCALE GENOMIC DNA]</scope>
    <source>
        <strain evidence="12">Nankai-3</strain>
    </source>
</reference>
<dbReference type="InterPro" id="IPR018223">
    <property type="entry name" value="Arginosuc_synth_CS"/>
</dbReference>
<dbReference type="GO" id="GO:0005737">
    <property type="term" value="C:cytoplasm"/>
    <property type="evidence" value="ECO:0007669"/>
    <property type="project" value="UniProtKB-SubCell"/>
</dbReference>
<evidence type="ECO:0000259" key="11">
    <source>
        <dbReference type="Pfam" id="PF20979"/>
    </source>
</evidence>
<dbReference type="HOGENOM" id="CLU_032784_4_2_2"/>
<dbReference type="InterPro" id="IPR024074">
    <property type="entry name" value="AS_cat/multimer_dom_body"/>
</dbReference>
<evidence type="ECO:0000313" key="12">
    <source>
        <dbReference type="EMBL" id="ABR56206.1"/>
    </source>
</evidence>
<dbReference type="CDD" id="cd01999">
    <property type="entry name" value="ASS"/>
    <property type="match status" value="1"/>
</dbReference>
<dbReference type="OrthoDB" id="5877at2157"/>
<evidence type="ECO:0000256" key="7">
    <source>
        <dbReference type="ARBA" id="ARBA00022741"/>
    </source>
</evidence>
<dbReference type="PANTHER" id="PTHR11587:SF2">
    <property type="entry name" value="ARGININOSUCCINATE SYNTHASE"/>
    <property type="match status" value="1"/>
</dbReference>
<feature type="binding site" evidence="9">
    <location>
        <position position="127"/>
    </location>
    <ligand>
        <name>L-citrulline</name>
        <dbReference type="ChEBI" id="CHEBI:57743"/>
    </ligand>
</feature>
<protein>
    <recommendedName>
        <fullName evidence="3 9">Argininosuccinate synthase</fullName>
        <ecNumber evidence="3 9">6.3.4.5</ecNumber>
    </recommendedName>
    <alternativeName>
        <fullName evidence="9">Citrulline--aspartate ligase</fullName>
    </alternativeName>
</protein>
<feature type="binding site" evidence="9">
    <location>
        <position position="127"/>
    </location>
    <ligand>
        <name>L-aspartate</name>
        <dbReference type="ChEBI" id="CHEBI:29991"/>
    </ligand>
</feature>
<keyword evidence="6 9" id="KW-0028">Amino-acid biosynthesis</keyword>
<gene>
    <name evidence="9" type="primary">argG</name>
    <name evidence="12" type="ordered locus">Maeo_0622</name>
</gene>
<keyword evidence="5 9" id="KW-0436">Ligase</keyword>
<dbReference type="HAMAP" id="MF_00005">
    <property type="entry name" value="Arg_succ_synth_type1"/>
    <property type="match status" value="1"/>
</dbReference>
<sequence>MTNENKEKIAVLAYSGGLDTSCCLKLLEENYNYKVVTACVDVGQPEEEITKPVEKAKEYGVFAHYTIDAKEEFAKEYIFRAIKANAIYEGYPLSTALARPLIGLKLVELAKELNAEAISHGCTGKGNDQFRFESIMRAKAPEVKIIAPIRDLNLTRSEEIEYAKKHGIPIPTESKKYSIDENLWGRSVEGGELEDPMFETPEEAYGWTKNPMECTGPEYVEIEFENGIPVKINNKEYDAVELIREANKIAGRNGVGRVDIIEDRILGLKSRENYECPGAIMLITAHKALEQLTLTREEIKFKEIVDSTYADLIYKGLWHEPLRLDLDAFIDKTQERVSGKVVVKLYAGSIRVVGKESNYALFSQELVSFEDKEIDQRETIGAVKFHGLQASIYESVKNKNK</sequence>
<comment type="subunit">
    <text evidence="2 9">Homotetramer.</text>
</comment>
<dbReference type="Gene3D" id="3.40.50.620">
    <property type="entry name" value="HUPs"/>
    <property type="match status" value="1"/>
</dbReference>
<comment type="caution">
    <text evidence="9">Lacks conserved residue(s) required for the propagation of feature annotation.</text>
</comment>
<organism evidence="12 13">
    <name type="scientific">Methanococcus aeolicus (strain ATCC BAA-1280 / DSM 17508 / OCM 812 / Nankai-3)</name>
    <dbReference type="NCBI Taxonomy" id="419665"/>
    <lineage>
        <taxon>Archaea</taxon>
        <taxon>Methanobacteriati</taxon>
        <taxon>Methanobacteriota</taxon>
        <taxon>Methanomada group</taxon>
        <taxon>Methanococci</taxon>
        <taxon>Methanococcales</taxon>
        <taxon>Methanococcaceae</taxon>
        <taxon>Methanococcus</taxon>
    </lineage>
</organism>
<comment type="pathway">
    <text evidence="1 9">Amino-acid biosynthesis; L-arginine biosynthesis; L-arginine from L-ornithine and carbamoyl phosphate: step 2/3.</text>
</comment>
<dbReference type="GO" id="GO:0000050">
    <property type="term" value="P:urea cycle"/>
    <property type="evidence" value="ECO:0007669"/>
    <property type="project" value="TreeGrafter"/>
</dbReference>
<dbReference type="AlphaFoldDB" id="A6UUN4"/>
<keyword evidence="13" id="KW-1185">Reference proteome</keyword>
<dbReference type="InterPro" id="IPR014729">
    <property type="entry name" value="Rossmann-like_a/b/a_fold"/>
</dbReference>
<evidence type="ECO:0000256" key="9">
    <source>
        <dbReference type="HAMAP-Rule" id="MF_00005"/>
    </source>
</evidence>
<evidence type="ECO:0000259" key="10">
    <source>
        <dbReference type="Pfam" id="PF00764"/>
    </source>
</evidence>
<proteinExistence type="inferred from homology"/>
<feature type="domain" description="Arginosuccinate synthase-like N-terminal" evidence="10">
    <location>
        <begin position="10"/>
        <end position="169"/>
    </location>
</feature>
<dbReference type="NCBIfam" id="TIGR00032">
    <property type="entry name" value="argG"/>
    <property type="match status" value="1"/>
</dbReference>
<dbReference type="EC" id="6.3.4.5" evidence="3 9"/>
<comment type="subcellular location">
    <subcellularLocation>
        <location evidence="9">Cytoplasm</location>
    </subcellularLocation>
</comment>
<dbReference type="Proteomes" id="UP000001106">
    <property type="component" value="Chromosome"/>
</dbReference>
<feature type="binding site" evidence="9">
    <location>
        <position position="123"/>
    </location>
    <ligand>
        <name>L-aspartate</name>
        <dbReference type="ChEBI" id="CHEBI:29991"/>
    </ligand>
</feature>
<dbReference type="InterPro" id="IPR048268">
    <property type="entry name" value="Arginosuc_syn_C"/>
</dbReference>
<comment type="catalytic activity">
    <reaction evidence="9">
        <text>L-citrulline + L-aspartate + ATP = 2-(N(omega)-L-arginino)succinate + AMP + diphosphate + H(+)</text>
        <dbReference type="Rhea" id="RHEA:10932"/>
        <dbReference type="ChEBI" id="CHEBI:15378"/>
        <dbReference type="ChEBI" id="CHEBI:29991"/>
        <dbReference type="ChEBI" id="CHEBI:30616"/>
        <dbReference type="ChEBI" id="CHEBI:33019"/>
        <dbReference type="ChEBI" id="CHEBI:57472"/>
        <dbReference type="ChEBI" id="CHEBI:57743"/>
        <dbReference type="ChEBI" id="CHEBI:456215"/>
        <dbReference type="EC" id="6.3.4.5"/>
    </reaction>
</comment>
<dbReference type="FunFam" id="3.90.1260.10:FF:000007">
    <property type="entry name" value="Argininosuccinate synthase"/>
    <property type="match status" value="1"/>
</dbReference>
<feature type="binding site" evidence="9">
    <location>
        <position position="131"/>
    </location>
    <ligand>
        <name>L-citrulline</name>
        <dbReference type="ChEBI" id="CHEBI:57743"/>
    </ligand>
</feature>
<evidence type="ECO:0000256" key="3">
    <source>
        <dbReference type="ARBA" id="ARBA00012286"/>
    </source>
</evidence>
<feature type="binding site" evidence="9">
    <location>
        <position position="274"/>
    </location>
    <ligand>
        <name>L-citrulline</name>
        <dbReference type="ChEBI" id="CHEBI:57743"/>
    </ligand>
</feature>
<keyword evidence="8 9" id="KW-0067">ATP-binding</keyword>
<dbReference type="GO" id="GO:0005524">
    <property type="term" value="F:ATP binding"/>
    <property type="evidence" value="ECO:0007669"/>
    <property type="project" value="UniProtKB-UniRule"/>
</dbReference>
<keyword evidence="7 9" id="KW-0547">Nucleotide-binding</keyword>
<dbReference type="Pfam" id="PF00764">
    <property type="entry name" value="Arginosuc_synth"/>
    <property type="match status" value="1"/>
</dbReference>
<evidence type="ECO:0000256" key="4">
    <source>
        <dbReference type="ARBA" id="ARBA00022571"/>
    </source>
</evidence>
<dbReference type="GeneID" id="5327670"/>
<dbReference type="Gene3D" id="3.90.1260.10">
    <property type="entry name" value="Argininosuccinate synthetase, chain A, domain 2"/>
    <property type="match status" value="1"/>
</dbReference>
<dbReference type="PROSITE" id="PS00565">
    <property type="entry name" value="ARGININOSUCCIN_SYN_2"/>
    <property type="match status" value="1"/>
</dbReference>
<dbReference type="GO" id="GO:0004055">
    <property type="term" value="F:argininosuccinate synthase activity"/>
    <property type="evidence" value="ECO:0007669"/>
    <property type="project" value="UniProtKB-UniRule"/>
</dbReference>
<dbReference type="SUPFAM" id="SSF52402">
    <property type="entry name" value="Adenine nucleotide alpha hydrolases-like"/>
    <property type="match status" value="1"/>
</dbReference>
<dbReference type="NCBIfam" id="NF010392">
    <property type="entry name" value="PRK13820.1"/>
    <property type="match status" value="1"/>
</dbReference>